<organism evidence="2 3">
    <name type="scientific">Ustilago hordei</name>
    <name type="common">Barley covered smut fungus</name>
    <dbReference type="NCBI Taxonomy" id="120017"/>
    <lineage>
        <taxon>Eukaryota</taxon>
        <taxon>Fungi</taxon>
        <taxon>Dikarya</taxon>
        <taxon>Basidiomycota</taxon>
        <taxon>Ustilaginomycotina</taxon>
        <taxon>Ustilaginomycetes</taxon>
        <taxon>Ustilaginales</taxon>
        <taxon>Ustilaginaceae</taxon>
        <taxon>Ustilago</taxon>
    </lineage>
</organism>
<feature type="region of interest" description="Disordered" evidence="1">
    <location>
        <begin position="399"/>
        <end position="456"/>
    </location>
</feature>
<feature type="compositionally biased region" description="Polar residues" evidence="1">
    <location>
        <begin position="187"/>
        <end position="202"/>
    </location>
</feature>
<keyword evidence="3" id="KW-1185">Reference proteome</keyword>
<dbReference type="AlphaFoldDB" id="I2FZH1"/>
<dbReference type="Proteomes" id="UP000006174">
    <property type="component" value="Unassembled WGS sequence"/>
</dbReference>
<dbReference type="HOGENOM" id="CLU_705958_0_0_1"/>
<evidence type="ECO:0000313" key="3">
    <source>
        <dbReference type="Proteomes" id="UP000006174"/>
    </source>
</evidence>
<feature type="compositionally biased region" description="Basic and acidic residues" evidence="1">
    <location>
        <begin position="209"/>
        <end position="237"/>
    </location>
</feature>
<feature type="region of interest" description="Disordered" evidence="1">
    <location>
        <begin position="37"/>
        <end position="62"/>
    </location>
</feature>
<reference evidence="2 3" key="1">
    <citation type="journal article" date="2012" name="Plant Cell">
        <title>Genome comparison of barley and maize smut fungi reveals targeted loss of RNA silencing components and species-specific presence of transposable elements.</title>
        <authorList>
            <person name="Laurie J.D."/>
            <person name="Ali S."/>
            <person name="Linning R."/>
            <person name="Mannhaupt G."/>
            <person name="Wong P."/>
            <person name="Gueldener U."/>
            <person name="Muensterkoetter M."/>
            <person name="Moore R."/>
            <person name="Kahmann R."/>
            <person name="Bakkeren G."/>
            <person name="Schirawski J."/>
        </authorList>
    </citation>
    <scope>NUCLEOTIDE SEQUENCE [LARGE SCALE GENOMIC DNA]</scope>
    <source>
        <strain evidence="3">Uh4875-4</strain>
    </source>
</reference>
<sequence length="456" mass="49265">MSATPMHALTYADDGTFQPHAIPDIATARYTKQEAMSAVPGVSASPPPPLPLTRSAQPPPTQSDFLLSQVRATLRYLSEVGLFDALIHRQIHGLLIRGAITPNPDHLTSSSTTMRSAESQEELGKKNAWLRKTLSETSFLPTTVEIALSLLAGPLLSDDQKDATVELVEYSQKGVAQKITDPTLQKRTLSGAKTAQSSTTKALSGWTKSLKEERERKKAEDKEKKDQKKREKEERKQIKEELKRERNEVVRKRQQEMLRSESGGIVRLVASATSTMGPQSVTSRAELTSLEQSVASLQLHSTETESSCSDAEQEVQITNHAPINTNDWQSGTNSIEDTATLTVLSDPVNSSEASMGGTNTMFLVEQGLAISCSLVVVKGGKGVGEQLQHMREQFRNVQSDAGTSGLPPPPPAHPEVLATRRGSSDTAVPAIGSPAVGGYNASQSPIPPRPSTYKPS</sequence>
<evidence type="ECO:0000256" key="1">
    <source>
        <dbReference type="SAM" id="MobiDB-lite"/>
    </source>
</evidence>
<dbReference type="EMBL" id="CAGI01000172">
    <property type="protein sequence ID" value="CCF52314.1"/>
    <property type="molecule type" value="Genomic_DNA"/>
</dbReference>
<dbReference type="OrthoDB" id="3358664at2759"/>
<proteinExistence type="predicted"/>
<feature type="compositionally biased region" description="Pro residues" evidence="1">
    <location>
        <begin position="45"/>
        <end position="61"/>
    </location>
</feature>
<protein>
    <submittedName>
        <fullName evidence="2">Uncharacterized protein</fullName>
    </submittedName>
</protein>
<accession>I2FZH1</accession>
<evidence type="ECO:0000313" key="2">
    <source>
        <dbReference type="EMBL" id="CCF52314.1"/>
    </source>
</evidence>
<comment type="caution">
    <text evidence="2">The sequence shown here is derived from an EMBL/GenBank/DDBJ whole genome shotgun (WGS) entry which is preliminary data.</text>
</comment>
<gene>
    <name evidence="2" type="ORF">UHOR_03620</name>
</gene>
<name>I2FZH1_USTHO</name>
<feature type="region of interest" description="Disordered" evidence="1">
    <location>
        <begin position="187"/>
        <end position="237"/>
    </location>
</feature>